<dbReference type="InterPro" id="IPR026870">
    <property type="entry name" value="Zinc_ribbon_dom"/>
</dbReference>
<dbReference type="Pfam" id="PF13240">
    <property type="entry name" value="Zn_Ribbon_1"/>
    <property type="match status" value="1"/>
</dbReference>
<organism evidence="3 4">
    <name type="scientific">Candidatus Flavonifractor intestinipullorum</name>
    <dbReference type="NCBI Taxonomy" id="2838587"/>
    <lineage>
        <taxon>Bacteria</taxon>
        <taxon>Bacillati</taxon>
        <taxon>Bacillota</taxon>
        <taxon>Clostridia</taxon>
        <taxon>Eubacteriales</taxon>
        <taxon>Oscillospiraceae</taxon>
        <taxon>Flavonifractor</taxon>
    </lineage>
</organism>
<keyword evidence="1" id="KW-0812">Transmembrane</keyword>
<dbReference type="Gene3D" id="2.160.20.10">
    <property type="entry name" value="Single-stranded right-handed beta-helix, Pectin lyase-like"/>
    <property type="match status" value="1"/>
</dbReference>
<dbReference type="AlphaFoldDB" id="A0A9D2M8M0"/>
<gene>
    <name evidence="3" type="ORF">H9714_00735</name>
</gene>
<dbReference type="SUPFAM" id="SSF51126">
    <property type="entry name" value="Pectin lyase-like"/>
    <property type="match status" value="1"/>
</dbReference>
<name>A0A9D2M8M0_9FIRM</name>
<reference evidence="3" key="2">
    <citation type="submission" date="2021-04" db="EMBL/GenBank/DDBJ databases">
        <authorList>
            <person name="Gilroy R."/>
        </authorList>
    </citation>
    <scope>NUCLEOTIDE SEQUENCE</scope>
    <source>
        <strain evidence="3">CHK189-11263</strain>
    </source>
</reference>
<evidence type="ECO:0000259" key="2">
    <source>
        <dbReference type="Pfam" id="PF13240"/>
    </source>
</evidence>
<evidence type="ECO:0000313" key="3">
    <source>
        <dbReference type="EMBL" id="HJB56057.1"/>
    </source>
</evidence>
<sequence length="421" mass="46104">MTEEASILTQTCPHCGAPLHPDAVFCPYCARSVNRRIQRRPPRPVPRALRYAAVLVLAAAALVLTLFFATRPRTYDGWGEVIYTDSDGTYQLVLAWPENRYQPAYELNLRSEAGEPYRVPSRLYINHMDSGADAGALFLQKVASAEAELILEEGSPAVLTCSQPAPHSALPDAALASLVDYEAEEDFSAQMVWTLHMDRGDTIRLRQDYHVTRIPTYDYYPQDVPMGTTGELQALIDEIAATVEPEAVVNLYLPAVTYEGSLTLSGRSFNLYGAEEGGTVFAGPVRIDGSADSQISYLYDIDFQGEGTGVGLSTAARARAVNCTFTGWKTGFLGYGTAWVNVIGCTFEGNETGFHFNSLGGSVNHSMYNDNVFRRNGTAVVLENVPSDLALNFENSVFSDNETDIDNRCGQPVDISRAIFQ</sequence>
<comment type="caution">
    <text evidence="3">The sequence shown here is derived from an EMBL/GenBank/DDBJ whole genome shotgun (WGS) entry which is preliminary data.</text>
</comment>
<feature type="domain" description="Zinc-ribbon" evidence="2">
    <location>
        <begin position="12"/>
        <end position="31"/>
    </location>
</feature>
<feature type="transmembrane region" description="Helical" evidence="1">
    <location>
        <begin position="48"/>
        <end position="69"/>
    </location>
</feature>
<reference evidence="3" key="1">
    <citation type="journal article" date="2021" name="PeerJ">
        <title>Extensive microbial diversity within the chicken gut microbiome revealed by metagenomics and culture.</title>
        <authorList>
            <person name="Gilroy R."/>
            <person name="Ravi A."/>
            <person name="Getino M."/>
            <person name="Pursley I."/>
            <person name="Horton D.L."/>
            <person name="Alikhan N.F."/>
            <person name="Baker D."/>
            <person name="Gharbi K."/>
            <person name="Hall N."/>
            <person name="Watson M."/>
            <person name="Adriaenssens E.M."/>
            <person name="Foster-Nyarko E."/>
            <person name="Jarju S."/>
            <person name="Secka A."/>
            <person name="Antonio M."/>
            <person name="Oren A."/>
            <person name="Chaudhuri R.R."/>
            <person name="La Ragione R."/>
            <person name="Hildebrand F."/>
            <person name="Pallen M.J."/>
        </authorList>
    </citation>
    <scope>NUCLEOTIDE SEQUENCE</scope>
    <source>
        <strain evidence="3">CHK189-11263</strain>
    </source>
</reference>
<evidence type="ECO:0000313" key="4">
    <source>
        <dbReference type="Proteomes" id="UP000824208"/>
    </source>
</evidence>
<proteinExistence type="predicted"/>
<dbReference type="EMBL" id="DWYC01000006">
    <property type="protein sequence ID" value="HJB56057.1"/>
    <property type="molecule type" value="Genomic_DNA"/>
</dbReference>
<protein>
    <submittedName>
        <fullName evidence="3">Zinc ribbon domain-containing protein</fullName>
    </submittedName>
</protein>
<dbReference type="InterPro" id="IPR011050">
    <property type="entry name" value="Pectin_lyase_fold/virulence"/>
</dbReference>
<keyword evidence="1" id="KW-1133">Transmembrane helix</keyword>
<dbReference type="Proteomes" id="UP000824208">
    <property type="component" value="Unassembled WGS sequence"/>
</dbReference>
<dbReference type="InterPro" id="IPR012334">
    <property type="entry name" value="Pectin_lyas_fold"/>
</dbReference>
<evidence type="ECO:0000256" key="1">
    <source>
        <dbReference type="SAM" id="Phobius"/>
    </source>
</evidence>
<keyword evidence="1" id="KW-0472">Membrane</keyword>
<accession>A0A9D2M8M0</accession>